<dbReference type="GO" id="GO:0004674">
    <property type="term" value="F:protein serine/threonine kinase activity"/>
    <property type="evidence" value="ECO:0007669"/>
    <property type="project" value="UniProtKB-EC"/>
</dbReference>
<keyword evidence="8" id="KW-1133">Transmembrane helix</keyword>
<dbReference type="RefSeq" id="WP_081595954.1">
    <property type="nucleotide sequence ID" value="NZ_JBIRUQ010000011.1"/>
</dbReference>
<feature type="transmembrane region" description="Helical" evidence="8">
    <location>
        <begin position="361"/>
        <end position="381"/>
    </location>
</feature>
<evidence type="ECO:0000256" key="3">
    <source>
        <dbReference type="ARBA" id="ARBA00022679"/>
    </source>
</evidence>
<dbReference type="Gene3D" id="1.10.510.10">
    <property type="entry name" value="Transferase(Phosphotransferase) domain 1"/>
    <property type="match status" value="1"/>
</dbReference>
<keyword evidence="6 7" id="KW-0067">ATP-binding</keyword>
<evidence type="ECO:0000313" key="11">
    <source>
        <dbReference type="Proteomes" id="UP001611263"/>
    </source>
</evidence>
<keyword evidence="2" id="KW-0723">Serine/threonine-protein kinase</keyword>
<proteinExistence type="predicted"/>
<keyword evidence="8" id="KW-0472">Membrane</keyword>
<dbReference type="SMART" id="SM00220">
    <property type="entry name" value="S_TKc"/>
    <property type="match status" value="1"/>
</dbReference>
<evidence type="ECO:0000256" key="7">
    <source>
        <dbReference type="PROSITE-ProRule" id="PRU10141"/>
    </source>
</evidence>
<keyword evidence="3 10" id="KW-0808">Transferase</keyword>
<dbReference type="PROSITE" id="PS50011">
    <property type="entry name" value="PROTEIN_KINASE_DOM"/>
    <property type="match status" value="1"/>
</dbReference>
<organism evidence="10 11">
    <name type="scientific">Nocardia carnea</name>
    <dbReference type="NCBI Taxonomy" id="37328"/>
    <lineage>
        <taxon>Bacteria</taxon>
        <taxon>Bacillati</taxon>
        <taxon>Actinomycetota</taxon>
        <taxon>Actinomycetes</taxon>
        <taxon>Mycobacteriales</taxon>
        <taxon>Nocardiaceae</taxon>
        <taxon>Nocardia</taxon>
    </lineage>
</organism>
<protein>
    <recommendedName>
        <fullName evidence="1">non-specific serine/threonine protein kinase</fullName>
        <ecNumber evidence="1">2.7.11.1</ecNumber>
    </recommendedName>
</protein>
<dbReference type="SUPFAM" id="SSF103473">
    <property type="entry name" value="MFS general substrate transporter"/>
    <property type="match status" value="1"/>
</dbReference>
<dbReference type="PROSITE" id="PS00107">
    <property type="entry name" value="PROTEIN_KINASE_ATP"/>
    <property type="match status" value="1"/>
</dbReference>
<keyword evidence="4 7" id="KW-0547">Nucleotide-binding</keyword>
<dbReference type="PROSITE" id="PS00108">
    <property type="entry name" value="PROTEIN_KINASE_ST"/>
    <property type="match status" value="1"/>
</dbReference>
<keyword evidence="5 10" id="KW-0418">Kinase</keyword>
<dbReference type="Pfam" id="PF00069">
    <property type="entry name" value="Pkinase"/>
    <property type="match status" value="1"/>
</dbReference>
<evidence type="ECO:0000256" key="6">
    <source>
        <dbReference type="ARBA" id="ARBA00022840"/>
    </source>
</evidence>
<name>A0ABW7TVB8_9NOCA</name>
<dbReference type="InterPro" id="IPR011009">
    <property type="entry name" value="Kinase-like_dom_sf"/>
</dbReference>
<reference evidence="10 11" key="1">
    <citation type="submission" date="2024-10" db="EMBL/GenBank/DDBJ databases">
        <title>The Natural Products Discovery Center: Release of the First 8490 Sequenced Strains for Exploring Actinobacteria Biosynthetic Diversity.</title>
        <authorList>
            <person name="Kalkreuter E."/>
            <person name="Kautsar S.A."/>
            <person name="Yang D."/>
            <person name="Bader C.D."/>
            <person name="Teijaro C.N."/>
            <person name="Fluegel L."/>
            <person name="Davis C.M."/>
            <person name="Simpson J.R."/>
            <person name="Lauterbach L."/>
            <person name="Steele A.D."/>
            <person name="Gui C."/>
            <person name="Meng S."/>
            <person name="Li G."/>
            <person name="Viehrig K."/>
            <person name="Ye F."/>
            <person name="Su P."/>
            <person name="Kiefer A.F."/>
            <person name="Nichols A."/>
            <person name="Cepeda A.J."/>
            <person name="Yan W."/>
            <person name="Fan B."/>
            <person name="Jiang Y."/>
            <person name="Adhikari A."/>
            <person name="Zheng C.-J."/>
            <person name="Schuster L."/>
            <person name="Cowan T.M."/>
            <person name="Smanski M.J."/>
            <person name="Chevrette M.G."/>
            <person name="De Carvalho L.P.S."/>
            <person name="Shen B."/>
        </authorList>
    </citation>
    <scope>NUCLEOTIDE SEQUENCE [LARGE SCALE GENOMIC DNA]</scope>
    <source>
        <strain evidence="10 11">NPDC020568</strain>
    </source>
</reference>
<evidence type="ECO:0000256" key="8">
    <source>
        <dbReference type="SAM" id="Phobius"/>
    </source>
</evidence>
<evidence type="ECO:0000256" key="1">
    <source>
        <dbReference type="ARBA" id="ARBA00012513"/>
    </source>
</evidence>
<gene>
    <name evidence="10" type="ORF">ACH4WX_30030</name>
</gene>
<dbReference type="CDD" id="cd14014">
    <property type="entry name" value="STKc_PknB_like"/>
    <property type="match status" value="1"/>
</dbReference>
<feature type="binding site" evidence="7">
    <location>
        <position position="40"/>
    </location>
    <ligand>
        <name>ATP</name>
        <dbReference type="ChEBI" id="CHEBI:30616"/>
    </ligand>
</feature>
<evidence type="ECO:0000256" key="5">
    <source>
        <dbReference type="ARBA" id="ARBA00022777"/>
    </source>
</evidence>
<evidence type="ECO:0000256" key="4">
    <source>
        <dbReference type="ARBA" id="ARBA00022741"/>
    </source>
</evidence>
<dbReference type="Proteomes" id="UP001611263">
    <property type="component" value="Unassembled WGS sequence"/>
</dbReference>
<comment type="caution">
    <text evidence="10">The sequence shown here is derived from an EMBL/GenBank/DDBJ whole genome shotgun (WGS) entry which is preliminary data.</text>
</comment>
<dbReference type="EMBL" id="JBIRUQ010000011">
    <property type="protein sequence ID" value="MFI1464973.1"/>
    <property type="molecule type" value="Genomic_DNA"/>
</dbReference>
<dbReference type="PANTHER" id="PTHR43289:SF6">
    <property type="entry name" value="SERINE_THREONINE-PROTEIN KINASE NEKL-3"/>
    <property type="match status" value="1"/>
</dbReference>
<dbReference type="GeneID" id="93509415"/>
<evidence type="ECO:0000313" key="10">
    <source>
        <dbReference type="EMBL" id="MFI1464973.1"/>
    </source>
</evidence>
<dbReference type="InterPro" id="IPR008271">
    <property type="entry name" value="Ser/Thr_kinase_AS"/>
</dbReference>
<dbReference type="InterPro" id="IPR000719">
    <property type="entry name" value="Prot_kinase_dom"/>
</dbReference>
<accession>A0ABW7TVB8</accession>
<feature type="transmembrane region" description="Helical" evidence="8">
    <location>
        <begin position="401"/>
        <end position="421"/>
    </location>
</feature>
<dbReference type="InterPro" id="IPR036259">
    <property type="entry name" value="MFS_trans_sf"/>
</dbReference>
<feature type="transmembrane region" description="Helical" evidence="8">
    <location>
        <begin position="428"/>
        <end position="450"/>
    </location>
</feature>
<feature type="domain" description="Protein kinase" evidence="9">
    <location>
        <begin position="11"/>
        <end position="273"/>
    </location>
</feature>
<keyword evidence="11" id="KW-1185">Reference proteome</keyword>
<dbReference type="PANTHER" id="PTHR43289">
    <property type="entry name" value="MITOGEN-ACTIVATED PROTEIN KINASE KINASE KINASE 20-RELATED"/>
    <property type="match status" value="1"/>
</dbReference>
<dbReference type="SUPFAM" id="SSF56112">
    <property type="entry name" value="Protein kinase-like (PK-like)"/>
    <property type="match status" value="1"/>
</dbReference>
<keyword evidence="8" id="KW-0812">Transmembrane</keyword>
<dbReference type="Gene3D" id="3.30.200.20">
    <property type="entry name" value="Phosphorylase Kinase, domain 1"/>
    <property type="match status" value="1"/>
</dbReference>
<dbReference type="EC" id="2.7.11.1" evidence="1"/>
<evidence type="ECO:0000259" key="9">
    <source>
        <dbReference type="PROSITE" id="PS50011"/>
    </source>
</evidence>
<dbReference type="InterPro" id="IPR017441">
    <property type="entry name" value="Protein_kinase_ATP_BS"/>
</dbReference>
<sequence length="501" mass="53163">MLGVGSAFAGYRIEGVLGQGGMGTVYLARHPRLPRSVALKLLNREVCTDPELSRRFEREADVVARLEHPAIVGIYDRGADDGHLWIAMQYIRGTDASTWNAAAHPAATAVRLVAETAAALDYAHSRGVLHRDVKPANILIADGDEFRETHAVLTDFGIARLTDANNTKVTATGTFTATLAYGSPEQLSGEVVDHRSDQYSLACTLFAVLAGHPPYASTNPGQVVMGHISKPPPRLTESRPDLPAAVDAVLARAMAKDRDDRFASCTDFVNAVRCALDGGYVAADLARSAPTVHNADSGGQAMPFGPKAPGIAAERNDRRMAGASPHDPRVAALARPIFDPRAAPNGRVPEDPQEPSPSKTAAFTAGIITLIFGLLFGVGFIGSLAVTMSATNSDDGDSPTVIAIFMLLTVLWNSAAMLLLSGRHAGRVLTGICWGIGVAVCATAVIQLATSPITGGDDVAVIAMYVFLFALSGCVLACAAGRATKRWVDYRTMVRMRRYRY</sequence>
<feature type="transmembrane region" description="Helical" evidence="8">
    <location>
        <begin position="462"/>
        <end position="483"/>
    </location>
</feature>
<evidence type="ECO:0000256" key="2">
    <source>
        <dbReference type="ARBA" id="ARBA00022527"/>
    </source>
</evidence>